<organism evidence="11 12">
    <name type="scientific">Geospiza parvula</name>
    <name type="common">Small tree-finch</name>
    <name type="synonym">Camarhynchus parvulus</name>
    <dbReference type="NCBI Taxonomy" id="87175"/>
    <lineage>
        <taxon>Eukaryota</taxon>
        <taxon>Metazoa</taxon>
        <taxon>Chordata</taxon>
        <taxon>Craniata</taxon>
        <taxon>Vertebrata</taxon>
        <taxon>Euteleostomi</taxon>
        <taxon>Archelosauria</taxon>
        <taxon>Archosauria</taxon>
        <taxon>Dinosauria</taxon>
        <taxon>Saurischia</taxon>
        <taxon>Theropoda</taxon>
        <taxon>Coelurosauria</taxon>
        <taxon>Aves</taxon>
        <taxon>Neognathae</taxon>
        <taxon>Neoaves</taxon>
        <taxon>Telluraves</taxon>
        <taxon>Australaves</taxon>
        <taxon>Passeriformes</taxon>
        <taxon>Thraupidae</taxon>
        <taxon>Camarhynchus</taxon>
    </lineage>
</organism>
<dbReference type="Ensembl" id="ENSCPVT00000025149.1">
    <property type="protein sequence ID" value="ENSCPVP00000025518.1"/>
    <property type="gene ID" value="ENSCPVG00000006984.2"/>
</dbReference>
<feature type="region of interest" description="Disordered" evidence="10">
    <location>
        <begin position="151"/>
        <end position="200"/>
    </location>
</feature>
<proteinExistence type="inferred from homology"/>
<comment type="function">
    <text evidence="1">Inhibitor of protein-phosphatase 1.</text>
</comment>
<feature type="compositionally biased region" description="Low complexity" evidence="10">
    <location>
        <begin position="56"/>
        <end position="66"/>
    </location>
</feature>
<evidence type="ECO:0000256" key="10">
    <source>
        <dbReference type="SAM" id="MobiDB-lite"/>
    </source>
</evidence>
<dbReference type="AlphaFoldDB" id="A0A8U8BM80"/>
<keyword evidence="12" id="KW-1185">Reference proteome</keyword>
<evidence type="ECO:0000256" key="1">
    <source>
        <dbReference type="ARBA" id="ARBA00002900"/>
    </source>
</evidence>
<feature type="region of interest" description="Disordered" evidence="10">
    <location>
        <begin position="44"/>
        <end position="111"/>
    </location>
</feature>
<keyword evidence="5" id="KW-0963">Cytoplasm</keyword>
<evidence type="ECO:0000256" key="4">
    <source>
        <dbReference type="ARBA" id="ARBA00020090"/>
    </source>
</evidence>
<evidence type="ECO:0000256" key="9">
    <source>
        <dbReference type="ARBA" id="ARBA00030254"/>
    </source>
</evidence>
<feature type="compositionally biased region" description="Basic and acidic residues" evidence="10">
    <location>
        <begin position="86"/>
        <end position="95"/>
    </location>
</feature>
<evidence type="ECO:0000256" key="8">
    <source>
        <dbReference type="ARBA" id="ARBA00029874"/>
    </source>
</evidence>
<name>A0A8U8BM80_GEOPR</name>
<feature type="region of interest" description="Disordered" evidence="10">
    <location>
        <begin position="1"/>
        <end position="24"/>
    </location>
</feature>
<keyword evidence="7" id="KW-0650">Protein phosphatase inhibitor</keyword>
<evidence type="ECO:0000313" key="11">
    <source>
        <dbReference type="Ensembl" id="ENSCPVP00000025518.1"/>
    </source>
</evidence>
<evidence type="ECO:0000256" key="7">
    <source>
        <dbReference type="ARBA" id="ARBA00023272"/>
    </source>
</evidence>
<dbReference type="PANTHER" id="PTHR15417">
    <property type="entry name" value="PROTEIN PHOSPHATASE INHIBITOR AND DOPAMINE- AND CAMP-REGULATED NEURONAL PHOSPHOPROTEIN"/>
    <property type="match status" value="1"/>
</dbReference>
<dbReference type="GO" id="GO:0035556">
    <property type="term" value="P:intracellular signal transduction"/>
    <property type="evidence" value="ECO:0007669"/>
    <property type="project" value="TreeGrafter"/>
</dbReference>
<reference evidence="11" key="1">
    <citation type="submission" date="2020-02" db="EMBL/GenBank/DDBJ databases">
        <authorList>
            <person name="Enbody D E."/>
            <person name="Pettersson E M."/>
        </authorList>
    </citation>
    <scope>NUCLEOTIDE SEQUENCE [LARGE SCALE GENOMIC DNA]</scope>
</reference>
<evidence type="ECO:0000256" key="5">
    <source>
        <dbReference type="ARBA" id="ARBA00022490"/>
    </source>
</evidence>
<reference evidence="11" key="3">
    <citation type="submission" date="2025-09" db="UniProtKB">
        <authorList>
            <consortium name="Ensembl"/>
        </authorList>
    </citation>
    <scope>IDENTIFICATION</scope>
</reference>
<sequence length="210" mass="22056">MDPKERKKIQFSVPAPPSNLDPRAVEMIRRRRPTPAMLFQLSEHSSPALGGGPGVGTAPPGARVPAHLSLPGAADTEDENLPYQVSERRDPRENRAPCPVSPGGVIGAQPRRPELIGSFPAWAHGAGDGDTGWGHGAEPGWALCAKQRVTVAGSPPQCPQRRVPSATSPRSPKHEVSMTGSPSGAAQNHGPEVVSPSWGPQCHILMAVSP</sequence>
<dbReference type="GO" id="GO:0004864">
    <property type="term" value="F:protein phosphatase inhibitor activity"/>
    <property type="evidence" value="ECO:0007669"/>
    <property type="project" value="UniProtKB-KW"/>
</dbReference>
<dbReference type="Proteomes" id="UP000694382">
    <property type="component" value="Chromosome 27"/>
</dbReference>
<evidence type="ECO:0000256" key="3">
    <source>
        <dbReference type="ARBA" id="ARBA00007775"/>
    </source>
</evidence>
<keyword evidence="6" id="KW-0597">Phosphoprotein</keyword>
<evidence type="ECO:0000256" key="6">
    <source>
        <dbReference type="ARBA" id="ARBA00022553"/>
    </source>
</evidence>
<dbReference type="GO" id="GO:0005737">
    <property type="term" value="C:cytoplasm"/>
    <property type="evidence" value="ECO:0007669"/>
    <property type="project" value="UniProtKB-SubCell"/>
</dbReference>
<dbReference type="Pfam" id="PF05395">
    <property type="entry name" value="DARPP-32"/>
    <property type="match status" value="1"/>
</dbReference>
<accession>A0A8U8BM80</accession>
<comment type="similarity">
    <text evidence="3">Belongs to the protein phosphatase inhibitor 1 family.</text>
</comment>
<dbReference type="InterPro" id="IPR008466">
    <property type="entry name" value="PPP1R1A/B/C"/>
</dbReference>
<evidence type="ECO:0000256" key="2">
    <source>
        <dbReference type="ARBA" id="ARBA00004496"/>
    </source>
</evidence>
<protein>
    <recommendedName>
        <fullName evidence="4">Protein phosphatase 1 regulatory subunit 1B</fullName>
    </recommendedName>
    <alternativeName>
        <fullName evidence="8">DARPP-32</fullName>
    </alternativeName>
    <alternativeName>
        <fullName evidence="9">Dopamine- and cAMP-regulated neuronal phosphoprotein</fullName>
    </alternativeName>
</protein>
<comment type="subcellular location">
    <subcellularLocation>
        <location evidence="2">Cytoplasm</location>
    </subcellularLocation>
</comment>
<evidence type="ECO:0000313" key="12">
    <source>
        <dbReference type="Proteomes" id="UP000694382"/>
    </source>
</evidence>
<reference evidence="11" key="2">
    <citation type="submission" date="2025-08" db="UniProtKB">
        <authorList>
            <consortium name="Ensembl"/>
        </authorList>
    </citation>
    <scope>IDENTIFICATION</scope>
</reference>
<dbReference type="PANTHER" id="PTHR15417:SF2">
    <property type="entry name" value="PROTEIN PHOSPHATASE 1 REGULATORY SUBUNIT 1B"/>
    <property type="match status" value="1"/>
</dbReference>